<evidence type="ECO:0000259" key="7">
    <source>
        <dbReference type="Pfam" id="PF17761"/>
    </source>
</evidence>
<evidence type="ECO:0000259" key="5">
    <source>
        <dbReference type="Pfam" id="PF00239"/>
    </source>
</evidence>
<feature type="domain" description="YhcG N-terminal" evidence="7">
    <location>
        <begin position="76"/>
        <end position="136"/>
    </location>
</feature>
<name>A0A806K1X4_9BACT</name>
<dbReference type="AlphaFoldDB" id="A0A806K1X4"/>
<dbReference type="Gene3D" id="3.40.1350.10">
    <property type="match status" value="1"/>
</dbReference>
<dbReference type="Pfam" id="PF06250">
    <property type="entry name" value="YhcG_C"/>
    <property type="match status" value="1"/>
</dbReference>
<dbReference type="SUPFAM" id="SSF53041">
    <property type="entry name" value="Resolvase-like"/>
    <property type="match status" value="1"/>
</dbReference>
<dbReference type="InterPro" id="IPR036162">
    <property type="entry name" value="Resolvase-like_N_sf"/>
</dbReference>
<dbReference type="InterPro" id="IPR006119">
    <property type="entry name" value="Resolv_N"/>
</dbReference>
<dbReference type="InterPro" id="IPR009362">
    <property type="entry name" value="YhcG_C"/>
</dbReference>
<dbReference type="GO" id="GO:0003677">
    <property type="term" value="F:DNA binding"/>
    <property type="evidence" value="ECO:0007669"/>
    <property type="project" value="UniProtKB-KW"/>
</dbReference>
<feature type="domain" description="YhcG PDDEXK nuclease" evidence="6">
    <location>
        <begin position="161"/>
        <end position="315"/>
    </location>
</feature>
<proteinExistence type="predicted"/>
<keyword evidence="2" id="KW-0238">DNA-binding</keyword>
<dbReference type="PROSITE" id="PS00397">
    <property type="entry name" value="RECOMBINASES_1"/>
    <property type="match status" value="1"/>
</dbReference>
<dbReference type="PANTHER" id="PTHR30547">
    <property type="entry name" value="UNCHARACTERIZED PROTEIN YHCG-RELATED"/>
    <property type="match status" value="1"/>
</dbReference>
<dbReference type="InterPro" id="IPR011856">
    <property type="entry name" value="tRNA_endonuc-like_dom_sf"/>
</dbReference>
<dbReference type="GO" id="GO:0015074">
    <property type="term" value="P:DNA integration"/>
    <property type="evidence" value="ECO:0007669"/>
    <property type="project" value="UniProtKB-KW"/>
</dbReference>
<dbReference type="InterPro" id="IPR041527">
    <property type="entry name" value="YhcG_N"/>
</dbReference>
<dbReference type="InterPro" id="IPR053148">
    <property type="entry name" value="PD-DEXK-like_domain"/>
</dbReference>
<evidence type="ECO:0000256" key="1">
    <source>
        <dbReference type="ARBA" id="ARBA00022908"/>
    </source>
</evidence>
<protein>
    <submittedName>
        <fullName evidence="8">Putative cytosolic Protein</fullName>
    </submittedName>
</protein>
<dbReference type="Gene3D" id="3.40.50.1390">
    <property type="entry name" value="Resolvase, N-terminal catalytic domain"/>
    <property type="match status" value="1"/>
</dbReference>
<evidence type="ECO:0000313" key="8">
    <source>
        <dbReference type="EMBL" id="AGS53952.1"/>
    </source>
</evidence>
<accession>A0A806K1X4</accession>
<feature type="domain" description="Resolvase/invertase-type recombinase catalytic" evidence="5">
    <location>
        <begin position="2"/>
        <end position="46"/>
    </location>
</feature>
<organism evidence="8">
    <name type="scientific">uncultured bacterium contig00109</name>
    <dbReference type="NCBI Taxonomy" id="1181574"/>
    <lineage>
        <taxon>Bacteria</taxon>
        <taxon>environmental samples</taxon>
    </lineage>
</organism>
<evidence type="ECO:0000256" key="2">
    <source>
        <dbReference type="ARBA" id="ARBA00023125"/>
    </source>
</evidence>
<evidence type="ECO:0000259" key="6">
    <source>
        <dbReference type="Pfam" id="PF06250"/>
    </source>
</evidence>
<sequence>MIYGYIRVSTDRQTVDNQRFEIERFCLKNNLKIEQWIEETISGTKSPESLIGETLFPQSKPESENSQTVFTNSEPKSQISETLFRKFNPNISWSHYIQLMRIKDKAERRFYELEIAANGWSFREFQRQYDTSLYERLALSRNKKKVRELAEKGQIIETPQDLFKDPYVLEFTGLPEKSEYTETDLEQKIIDHLQKFLLELGKGFAFIKRQARFTFEEESFFVDLVFYNRLLRCFVLLDLKIGKLRHQDIGQMQTYVNYYDRNVKLPEENPTIGIVLCKDKKEALVEMMLPEYNNQIFASRYQTVLPSKEELRQALEFEN</sequence>
<evidence type="ECO:0000256" key="4">
    <source>
        <dbReference type="PROSITE-ProRule" id="PRU10137"/>
    </source>
</evidence>
<dbReference type="Pfam" id="PF00239">
    <property type="entry name" value="Resolvase"/>
    <property type="match status" value="1"/>
</dbReference>
<keyword evidence="1" id="KW-0229">DNA integration</keyword>
<dbReference type="InterPro" id="IPR006118">
    <property type="entry name" value="Recombinase_CS"/>
</dbReference>
<feature type="active site" description="O-(5'-phospho-DNA)-serine intermediate" evidence="4">
    <location>
        <position position="9"/>
    </location>
</feature>
<dbReference type="EMBL" id="JQ844262">
    <property type="protein sequence ID" value="AGS53952.1"/>
    <property type="molecule type" value="Genomic_DNA"/>
</dbReference>
<dbReference type="Pfam" id="PF17761">
    <property type="entry name" value="DUF1016_N"/>
    <property type="match status" value="1"/>
</dbReference>
<dbReference type="PANTHER" id="PTHR30547:SF5">
    <property type="entry name" value="NUCLEASE YHCG-RELATED"/>
    <property type="match status" value="1"/>
</dbReference>
<dbReference type="GO" id="GO:0000150">
    <property type="term" value="F:DNA strand exchange activity"/>
    <property type="evidence" value="ECO:0007669"/>
    <property type="project" value="InterPro"/>
</dbReference>
<reference evidence="8" key="1">
    <citation type="submission" date="2012-03" db="EMBL/GenBank/DDBJ databases">
        <title>Functional metagenomics reveals considerable lignocellulase gene clusters in the gut microbiome of a wood-feeding higher termite.</title>
        <authorList>
            <person name="Liu N."/>
        </authorList>
    </citation>
    <scope>NUCLEOTIDE SEQUENCE</scope>
</reference>
<keyword evidence="3" id="KW-0233">DNA recombination</keyword>
<evidence type="ECO:0000256" key="3">
    <source>
        <dbReference type="ARBA" id="ARBA00023172"/>
    </source>
</evidence>